<protein>
    <submittedName>
        <fullName evidence="1">Uncharacterized protein</fullName>
    </submittedName>
</protein>
<dbReference type="AlphaFoldDB" id="A0A1Q9C1A0"/>
<evidence type="ECO:0000313" key="2">
    <source>
        <dbReference type="Proteomes" id="UP000186817"/>
    </source>
</evidence>
<dbReference type="EMBL" id="LSRX01001952">
    <property type="protein sequence ID" value="OLP76692.1"/>
    <property type="molecule type" value="Genomic_DNA"/>
</dbReference>
<sequence>MASAPTPDLLDVAHGYNKFPKARWWLYEDTLRFHIFQYAMEYYLTLLSPLPISSRVSLHNLYYLSWHPLSPMLVWQDVWVLLRPQQKVDFIRRTFALDSDFGLSMVDCAYAAQLGEFIKALSMLSVAVLAIFDDNCGDGSFSAIPVRPFAKAPCDNFALKEVRCDNETASCAFFAAFFCGRSKQESDLLAQVFPRKRGEQGGPFVSTQTSVADEEHLQDAREKQVRSRVLELQSRLMEVFYAWALQGIAMKAVSELAGGLSCEDTAQSTCSSKLWLLFWPDRPPPLFLRPWCPHKGDVRMGLPGWFVFGGEAAFFCQIYNAAAVELAKTCPVCLHALDDFNTVYAGAPLSDALVKYGNSTLNLLRVANATLRSQHVAAVMFNYSQDMRATSARVVQQWKHEP</sequence>
<evidence type="ECO:0000313" key="1">
    <source>
        <dbReference type="EMBL" id="OLP76692.1"/>
    </source>
</evidence>
<accession>A0A1Q9C1A0</accession>
<gene>
    <name evidence="1" type="ORF">AK812_SmicGene43341</name>
</gene>
<dbReference type="OrthoDB" id="10303836at2759"/>
<reference evidence="1 2" key="1">
    <citation type="submission" date="2016-02" db="EMBL/GenBank/DDBJ databases">
        <title>Genome analysis of coral dinoflagellate symbionts highlights evolutionary adaptations to a symbiotic lifestyle.</title>
        <authorList>
            <person name="Aranda M."/>
            <person name="Li Y."/>
            <person name="Liew Y.J."/>
            <person name="Baumgarten S."/>
            <person name="Simakov O."/>
            <person name="Wilson M."/>
            <person name="Piel J."/>
            <person name="Ashoor H."/>
            <person name="Bougouffa S."/>
            <person name="Bajic V.B."/>
            <person name="Ryu T."/>
            <person name="Ravasi T."/>
            <person name="Bayer T."/>
            <person name="Micklem G."/>
            <person name="Kim H."/>
            <person name="Bhak J."/>
            <person name="Lajeunesse T.C."/>
            <person name="Voolstra C.R."/>
        </authorList>
    </citation>
    <scope>NUCLEOTIDE SEQUENCE [LARGE SCALE GENOMIC DNA]</scope>
    <source>
        <strain evidence="1 2">CCMP2467</strain>
    </source>
</reference>
<comment type="caution">
    <text evidence="1">The sequence shown here is derived from an EMBL/GenBank/DDBJ whole genome shotgun (WGS) entry which is preliminary data.</text>
</comment>
<proteinExistence type="predicted"/>
<keyword evidence="2" id="KW-1185">Reference proteome</keyword>
<dbReference type="Proteomes" id="UP000186817">
    <property type="component" value="Unassembled WGS sequence"/>
</dbReference>
<name>A0A1Q9C1A0_SYMMI</name>
<organism evidence="1 2">
    <name type="scientific">Symbiodinium microadriaticum</name>
    <name type="common">Dinoflagellate</name>
    <name type="synonym">Zooxanthella microadriatica</name>
    <dbReference type="NCBI Taxonomy" id="2951"/>
    <lineage>
        <taxon>Eukaryota</taxon>
        <taxon>Sar</taxon>
        <taxon>Alveolata</taxon>
        <taxon>Dinophyceae</taxon>
        <taxon>Suessiales</taxon>
        <taxon>Symbiodiniaceae</taxon>
        <taxon>Symbiodinium</taxon>
    </lineage>
</organism>